<dbReference type="EMBL" id="JABAGV010000416">
    <property type="protein sequence ID" value="MBC2478386.1"/>
    <property type="molecule type" value="Genomic_DNA"/>
</dbReference>
<dbReference type="PRINTS" id="PR00340">
    <property type="entry name" value="PIIGLNB"/>
</dbReference>
<gene>
    <name evidence="2" type="ORF">HGI39_27700</name>
</gene>
<dbReference type="SUPFAM" id="SSF54913">
    <property type="entry name" value="GlnB-like"/>
    <property type="match status" value="1"/>
</dbReference>
<proteinExistence type="inferred from homology"/>
<reference evidence="2" key="2">
    <citation type="journal article" date="2022" name="Nat. Biotechnol.">
        <title>Carbon-negative production of acetone and isopropanol by gas fermentation at industrial pilot scale.</title>
        <authorList>
            <person name="Liew F.E."/>
            <person name="Nogle R."/>
            <person name="Abdalla T."/>
            <person name="Rasor B.J."/>
            <person name="Canter C."/>
            <person name="Jensen R.O."/>
            <person name="Wang L."/>
            <person name="Strutz J."/>
            <person name="Chirania P."/>
            <person name="De Tissera S."/>
            <person name="Mueller A.P."/>
            <person name="Ruan Z."/>
            <person name="Gao A."/>
            <person name="Tran L."/>
            <person name="Engle N.L."/>
            <person name="Bromley J.C."/>
            <person name="Daniell J."/>
            <person name="Conrado R."/>
            <person name="Tschaplinski T.J."/>
            <person name="Giannone R.J."/>
            <person name="Hettich R.L."/>
            <person name="Karim A.S."/>
            <person name="Simpson S.D."/>
            <person name="Brown S.D."/>
            <person name="Leang C."/>
            <person name="Jewett M.C."/>
            <person name="Kopke M."/>
        </authorList>
    </citation>
    <scope>NUCLEOTIDE SEQUENCE</scope>
    <source>
        <strain evidence="2">DJ015</strain>
    </source>
</reference>
<dbReference type="PANTHER" id="PTHR30115">
    <property type="entry name" value="NITROGEN REGULATORY PROTEIN P-II"/>
    <property type="match status" value="1"/>
</dbReference>
<dbReference type="PANTHER" id="PTHR30115:SF11">
    <property type="entry name" value="NITROGEN REGULATORY PROTEIN P-II HOMOLOG"/>
    <property type="match status" value="1"/>
</dbReference>
<evidence type="ECO:0000256" key="1">
    <source>
        <dbReference type="RuleBase" id="RU003936"/>
    </source>
</evidence>
<dbReference type="InterPro" id="IPR017918">
    <property type="entry name" value="N-reg_PII_CS"/>
</dbReference>
<dbReference type="Gene3D" id="3.30.70.120">
    <property type="match status" value="1"/>
</dbReference>
<dbReference type="AlphaFoldDB" id="A0AAW3WI51"/>
<dbReference type="Proteomes" id="UP001194098">
    <property type="component" value="Unassembled WGS sequence"/>
</dbReference>
<name>A0AAW3WI51_CLOBE</name>
<dbReference type="SMART" id="SM00938">
    <property type="entry name" value="P-II"/>
    <property type="match status" value="1"/>
</dbReference>
<comment type="caution">
    <text evidence="2">The sequence shown here is derived from an EMBL/GenBank/DDBJ whole genome shotgun (WGS) entry which is preliminary data.</text>
</comment>
<dbReference type="PROSITE" id="PS00638">
    <property type="entry name" value="PII_GLNB_CTER"/>
    <property type="match status" value="1"/>
</dbReference>
<dbReference type="PROSITE" id="PS51343">
    <property type="entry name" value="PII_GLNB_DOM"/>
    <property type="match status" value="1"/>
</dbReference>
<protein>
    <submittedName>
        <fullName evidence="2">P-II family nitrogen regulator</fullName>
    </submittedName>
</protein>
<dbReference type="GO" id="GO:0030234">
    <property type="term" value="F:enzyme regulator activity"/>
    <property type="evidence" value="ECO:0007669"/>
    <property type="project" value="InterPro"/>
</dbReference>
<evidence type="ECO:0000313" key="2">
    <source>
        <dbReference type="EMBL" id="MBC2478386.1"/>
    </source>
</evidence>
<dbReference type="GO" id="GO:0006808">
    <property type="term" value="P:regulation of nitrogen utilization"/>
    <property type="evidence" value="ECO:0007669"/>
    <property type="project" value="InterPro"/>
</dbReference>
<dbReference type="InterPro" id="IPR015867">
    <property type="entry name" value="N-reg_PII/ATP_PRibTrfase_C"/>
</dbReference>
<dbReference type="InterPro" id="IPR002187">
    <property type="entry name" value="N-reg_PII"/>
</dbReference>
<organism evidence="2 3">
    <name type="scientific">Clostridium beijerinckii</name>
    <name type="common">Clostridium MP</name>
    <dbReference type="NCBI Taxonomy" id="1520"/>
    <lineage>
        <taxon>Bacteria</taxon>
        <taxon>Bacillati</taxon>
        <taxon>Bacillota</taxon>
        <taxon>Clostridia</taxon>
        <taxon>Eubacteriales</taxon>
        <taxon>Clostridiaceae</taxon>
        <taxon>Clostridium</taxon>
    </lineage>
</organism>
<dbReference type="GO" id="GO:0005829">
    <property type="term" value="C:cytosol"/>
    <property type="evidence" value="ECO:0007669"/>
    <property type="project" value="TreeGrafter"/>
</dbReference>
<evidence type="ECO:0000313" key="3">
    <source>
        <dbReference type="Proteomes" id="UP001194098"/>
    </source>
</evidence>
<dbReference type="InterPro" id="IPR011322">
    <property type="entry name" value="N-reg_PII-like_a/b"/>
</dbReference>
<reference evidence="2" key="1">
    <citation type="submission" date="2020-04" db="EMBL/GenBank/DDBJ databases">
        <authorList>
            <person name="Brown S."/>
        </authorList>
    </citation>
    <scope>NUCLEOTIDE SEQUENCE</scope>
    <source>
        <strain evidence="2">DJ015</strain>
    </source>
</reference>
<comment type="similarity">
    <text evidence="1">Belongs to the P(II) protein family.</text>
</comment>
<dbReference type="RefSeq" id="WP_015393173.1">
    <property type="nucleotide sequence ID" value="NZ_JABAGV010000416.1"/>
</dbReference>
<sequence length="126" mass="14158">MKEVMAFIRIKKINKTKKALLNVGFPSMTCRNILGRGKKKIDFKLTISPLEAAKEIPEIYEASSEEHRLVPKRLITLIVNDDEVEKVVEAIMEVNSTGNPGDGKIFIIPISETYRIRTGETGEEAL</sequence>
<dbReference type="Pfam" id="PF00543">
    <property type="entry name" value="P-II"/>
    <property type="match status" value="1"/>
</dbReference>
<accession>A0AAW3WI51</accession>
<dbReference type="GO" id="GO:0005524">
    <property type="term" value="F:ATP binding"/>
    <property type="evidence" value="ECO:0007669"/>
    <property type="project" value="TreeGrafter"/>
</dbReference>